<protein>
    <submittedName>
        <fullName evidence="1">Uncharacterized protein</fullName>
    </submittedName>
</protein>
<gene>
    <name evidence="1" type="ORF">BpHYR1_037311</name>
</gene>
<dbReference type="AlphaFoldDB" id="A0A3M7RY60"/>
<proteinExistence type="predicted"/>
<name>A0A3M7RY60_BRAPC</name>
<dbReference type="Proteomes" id="UP000276133">
    <property type="component" value="Unassembled WGS sequence"/>
</dbReference>
<sequence>MFQLSKWPIFWAGAKIFFFGTYFNYDINLSNEGKLDLNKAEWDKFRELLLKKIPDEIKDNVEKYNRFIAESLIYAATNSIPTFKTRNIKKKLLSYN</sequence>
<evidence type="ECO:0000313" key="1">
    <source>
        <dbReference type="EMBL" id="RNA28412.1"/>
    </source>
</evidence>
<organism evidence="1 2">
    <name type="scientific">Brachionus plicatilis</name>
    <name type="common">Marine rotifer</name>
    <name type="synonym">Brachionus muelleri</name>
    <dbReference type="NCBI Taxonomy" id="10195"/>
    <lineage>
        <taxon>Eukaryota</taxon>
        <taxon>Metazoa</taxon>
        <taxon>Spiralia</taxon>
        <taxon>Gnathifera</taxon>
        <taxon>Rotifera</taxon>
        <taxon>Eurotatoria</taxon>
        <taxon>Monogononta</taxon>
        <taxon>Pseudotrocha</taxon>
        <taxon>Ploima</taxon>
        <taxon>Brachionidae</taxon>
        <taxon>Brachionus</taxon>
    </lineage>
</organism>
<keyword evidence="2" id="KW-1185">Reference proteome</keyword>
<comment type="caution">
    <text evidence="1">The sequence shown here is derived from an EMBL/GenBank/DDBJ whole genome shotgun (WGS) entry which is preliminary data.</text>
</comment>
<evidence type="ECO:0000313" key="2">
    <source>
        <dbReference type="Proteomes" id="UP000276133"/>
    </source>
</evidence>
<dbReference type="EMBL" id="REGN01002396">
    <property type="protein sequence ID" value="RNA28412.1"/>
    <property type="molecule type" value="Genomic_DNA"/>
</dbReference>
<reference evidence="1 2" key="1">
    <citation type="journal article" date="2018" name="Sci. Rep.">
        <title>Genomic signatures of local adaptation to the degree of environmental predictability in rotifers.</title>
        <authorList>
            <person name="Franch-Gras L."/>
            <person name="Hahn C."/>
            <person name="Garcia-Roger E.M."/>
            <person name="Carmona M.J."/>
            <person name="Serra M."/>
            <person name="Gomez A."/>
        </authorList>
    </citation>
    <scope>NUCLEOTIDE SEQUENCE [LARGE SCALE GENOMIC DNA]</scope>
    <source>
        <strain evidence="1">HYR1</strain>
    </source>
</reference>
<accession>A0A3M7RY60</accession>